<feature type="compositionally biased region" description="Low complexity" evidence="1">
    <location>
        <begin position="701"/>
        <end position="717"/>
    </location>
</feature>
<feature type="compositionally biased region" description="Polar residues" evidence="1">
    <location>
        <begin position="89"/>
        <end position="118"/>
    </location>
</feature>
<evidence type="ECO:0008006" key="4">
    <source>
        <dbReference type="Google" id="ProtNLM"/>
    </source>
</evidence>
<evidence type="ECO:0000313" key="3">
    <source>
        <dbReference type="Proteomes" id="UP000283509"/>
    </source>
</evidence>
<sequence>MTSWLRGSPLRTSLGRRRAPSPLHDVDPAAAFHSFIKHWQQTCEIISRTQLRGQACADDVTAVINHLAQMVTLLLVDLRQIMAHNTRTQNGIGQKNNGNEVKNTCPSEGNKDSNSQHASLPAENPPHTPIFDHFLGEEILDKVLTWSLNTGEFVNALKLEQLKVHEQLLSHSRQEILVYKPIIRPLLRLLAACGGCVPVEVEKRLVVLLNQLCVSLMHNHQLLDFFFQFSNDQGPTKFMIFSLLLPFVHREGGIGQQARDALLLCMALSASHTSVGQYIAQHSNFCPVLAAGLSGLYSMLPRTLTIESDGWHRLSPEDISDISQLQLFLNSLEFCNAVVQVAHPLVRVQLVEFLYQGFLVPVLGPALHQGGAVNGDISAHNSPVFLSVVGEVVAATAYVELCLRTVTEPELRRAFLAFLLTSPNNPALEPPIITILISRLHSPNTQLCLVTLSLFWTLVELNCEDLMIALVFQYLTPCTHVMLSQRSRLTQPPHPGGHASQLMPTVWSLGHRGPYTGTPEPCNRIWLLMPGMVETQPKKPESGDSSQTPQTSLSPQPSPTTLTVPQHHRSLSNTSSCSSESDSVFEQQTPYSDYLQDARSRIEAGTIACSCWVWRYDGLSPTPTQAMEMLDAARTNPPVLYSKPRAHSDPVPVHSSDLPQAEAKVRSVSLPSAMGSREKGDSNETRPVVNGICDNHNNDVRGAQHAAAAARGVERAAGAGGEEENLDSLGESSGYESFNIRASRDSSPAHSSHGSPRNRVVHHESPSLEEASSQGSPGDRGPRERKGSVLSSEEDQEFMDTLQRSSTPTEMTGLEETLCEIEQAFTAFKIFDVSSSTSYNKGLTSPMESIF</sequence>
<dbReference type="PANTHER" id="PTHR21705:SF11">
    <property type="entry name" value="FHIP FAMILY PROTEIN CG3558"/>
    <property type="match status" value="1"/>
</dbReference>
<feature type="region of interest" description="Disordered" evidence="1">
    <location>
        <begin position="661"/>
        <end position="811"/>
    </location>
</feature>
<dbReference type="STRING" id="6689.A0A3R7SIX3"/>
<feature type="region of interest" description="Disordered" evidence="1">
    <location>
        <begin position="534"/>
        <end position="584"/>
    </location>
</feature>
<dbReference type="OrthoDB" id="6287422at2759"/>
<feature type="compositionally biased region" description="Polar residues" evidence="1">
    <location>
        <begin position="745"/>
        <end position="755"/>
    </location>
</feature>
<comment type="caution">
    <text evidence="2">The sequence shown here is derived from an EMBL/GenBank/DDBJ whole genome shotgun (WGS) entry which is preliminary data.</text>
</comment>
<feature type="region of interest" description="Disordered" evidence="1">
    <location>
        <begin position="1"/>
        <end position="22"/>
    </location>
</feature>
<proteinExistence type="predicted"/>
<dbReference type="InterPro" id="IPR019384">
    <property type="entry name" value="FHIP"/>
</dbReference>
<reference evidence="2 3" key="2">
    <citation type="submission" date="2019-01" db="EMBL/GenBank/DDBJ databases">
        <title>The decoding of complex shrimp genome reveals the adaptation for benthos swimmer, frequently molting mechanism and breeding impact on genome.</title>
        <authorList>
            <person name="Sun Y."/>
            <person name="Gao Y."/>
            <person name="Yu Y."/>
        </authorList>
    </citation>
    <scope>NUCLEOTIDE SEQUENCE [LARGE SCALE GENOMIC DNA]</scope>
    <source>
        <tissue evidence="2">Muscle</tissue>
    </source>
</reference>
<dbReference type="Pfam" id="PF10257">
    <property type="entry name" value="RAI16-like"/>
    <property type="match status" value="1"/>
</dbReference>
<evidence type="ECO:0000313" key="2">
    <source>
        <dbReference type="EMBL" id="ROT62988.1"/>
    </source>
</evidence>
<keyword evidence="3" id="KW-1185">Reference proteome</keyword>
<dbReference type="EMBL" id="QCYY01003510">
    <property type="protein sequence ID" value="ROT62988.1"/>
    <property type="molecule type" value="Genomic_DNA"/>
</dbReference>
<accession>A0A3R7SIX3</accession>
<protein>
    <recommendedName>
        <fullName evidence="4">FTS and Hook-interacting protein-like</fullName>
    </recommendedName>
</protein>
<feature type="region of interest" description="Disordered" evidence="1">
    <location>
        <begin position="89"/>
        <end position="123"/>
    </location>
</feature>
<organism evidence="2 3">
    <name type="scientific">Penaeus vannamei</name>
    <name type="common">Whiteleg shrimp</name>
    <name type="synonym">Litopenaeus vannamei</name>
    <dbReference type="NCBI Taxonomy" id="6689"/>
    <lineage>
        <taxon>Eukaryota</taxon>
        <taxon>Metazoa</taxon>
        <taxon>Ecdysozoa</taxon>
        <taxon>Arthropoda</taxon>
        <taxon>Crustacea</taxon>
        <taxon>Multicrustacea</taxon>
        <taxon>Malacostraca</taxon>
        <taxon>Eumalacostraca</taxon>
        <taxon>Eucarida</taxon>
        <taxon>Decapoda</taxon>
        <taxon>Dendrobranchiata</taxon>
        <taxon>Penaeoidea</taxon>
        <taxon>Penaeidae</taxon>
        <taxon>Penaeus</taxon>
    </lineage>
</organism>
<name>A0A3R7SIX3_PENVA</name>
<dbReference type="AlphaFoldDB" id="A0A3R7SIX3"/>
<dbReference type="PANTHER" id="PTHR21705">
    <property type="entry name" value="RAI16 PROTEIN-RELATED"/>
    <property type="match status" value="1"/>
</dbReference>
<feature type="compositionally biased region" description="Low complexity" evidence="1">
    <location>
        <begin position="545"/>
        <end position="582"/>
    </location>
</feature>
<reference evidence="2 3" key="1">
    <citation type="submission" date="2018-04" db="EMBL/GenBank/DDBJ databases">
        <authorList>
            <person name="Zhang X."/>
            <person name="Yuan J."/>
            <person name="Li F."/>
            <person name="Xiang J."/>
        </authorList>
    </citation>
    <scope>NUCLEOTIDE SEQUENCE [LARGE SCALE GENOMIC DNA]</scope>
    <source>
        <tissue evidence="2">Muscle</tissue>
    </source>
</reference>
<gene>
    <name evidence="2" type="ORF">C7M84_019144</name>
</gene>
<evidence type="ECO:0000256" key="1">
    <source>
        <dbReference type="SAM" id="MobiDB-lite"/>
    </source>
</evidence>
<dbReference type="Proteomes" id="UP000283509">
    <property type="component" value="Unassembled WGS sequence"/>
</dbReference>